<keyword evidence="1" id="KW-0472">Membrane</keyword>
<evidence type="ECO:0000313" key="5">
    <source>
        <dbReference type="Proteomes" id="UP001161423"/>
    </source>
</evidence>
<dbReference type="Pfam" id="PF04773">
    <property type="entry name" value="FecR"/>
    <property type="match status" value="1"/>
</dbReference>
<reference evidence="4" key="1">
    <citation type="journal article" date="2014" name="Int. J. Syst. Evol. Microbiol.">
        <title>Complete genome of a new Firmicutes species belonging to the dominant human colonic microbiota ('Ruminococcus bicirculans') reveals two chromosomes and a selective capacity to utilize plant glucans.</title>
        <authorList>
            <consortium name="NISC Comparative Sequencing Program"/>
            <person name="Wegmann U."/>
            <person name="Louis P."/>
            <person name="Goesmann A."/>
            <person name="Henrissat B."/>
            <person name="Duncan S.H."/>
            <person name="Flint H.J."/>
        </authorList>
    </citation>
    <scope>NUCLEOTIDE SEQUENCE</scope>
    <source>
        <strain evidence="4">NBRC 102424</strain>
    </source>
</reference>
<dbReference type="RefSeq" id="WP_284722852.1">
    <property type="nucleotide sequence ID" value="NZ_BSND01000004.1"/>
</dbReference>
<dbReference type="PANTHER" id="PTHR30273:SF2">
    <property type="entry name" value="PROTEIN FECR"/>
    <property type="match status" value="1"/>
</dbReference>
<dbReference type="PANTHER" id="PTHR30273">
    <property type="entry name" value="PERIPLASMIC SIGNAL SENSOR AND SIGMA FACTOR ACTIVATOR FECR-RELATED"/>
    <property type="match status" value="1"/>
</dbReference>
<dbReference type="InterPro" id="IPR032623">
    <property type="entry name" value="FecR_N"/>
</dbReference>
<dbReference type="Pfam" id="PF16220">
    <property type="entry name" value="DUF4880"/>
    <property type="match status" value="1"/>
</dbReference>
<keyword evidence="1" id="KW-1133">Transmembrane helix</keyword>
<evidence type="ECO:0000259" key="2">
    <source>
        <dbReference type="Pfam" id="PF04773"/>
    </source>
</evidence>
<evidence type="ECO:0000256" key="1">
    <source>
        <dbReference type="SAM" id="Phobius"/>
    </source>
</evidence>
<dbReference type="InterPro" id="IPR006860">
    <property type="entry name" value="FecR"/>
</dbReference>
<feature type="domain" description="FecR protein" evidence="2">
    <location>
        <begin position="119"/>
        <end position="212"/>
    </location>
</feature>
<name>A0ABQ5TV83_9GAMM</name>
<comment type="caution">
    <text evidence="4">The sequence shown here is derived from an EMBL/GenBank/DDBJ whole genome shotgun (WGS) entry which is preliminary data.</text>
</comment>
<sequence length="327" mass="37394">MHPKHQAVIEDQVLQEASIWFAILQSDNVSREDQQKWREWLSQHPANQLAWEQIEGIQAEFNQAANSSASQYVIKHTPSRFFASKTTSLFSAVLIIIVSLLTFSFFTPFYSEMDKRHFQTAVGETRLIRLADGTQLWLNTNSSIDTQFTADLRQIILNKGEIFISSGKDKEYHHRPLVVDTKDGRLTALGTRFNVRYENNKTSLSVFEGAVKTAPSQQPTAIITHAGEQTIFNQQKILTNSLPVDPVNEAWTNGILLANDMPLCDFITELNRYQESMIICPNELNTLRLMGSYPLNNIPRVLTAVEHSLPVHIWQVNKKIWRIDKTR</sequence>
<dbReference type="InterPro" id="IPR012373">
    <property type="entry name" value="Ferrdict_sens_TM"/>
</dbReference>
<organism evidence="4 5">
    <name type="scientific">Methylophaga thalassica</name>
    <dbReference type="NCBI Taxonomy" id="40223"/>
    <lineage>
        <taxon>Bacteria</taxon>
        <taxon>Pseudomonadati</taxon>
        <taxon>Pseudomonadota</taxon>
        <taxon>Gammaproteobacteria</taxon>
        <taxon>Thiotrichales</taxon>
        <taxon>Piscirickettsiaceae</taxon>
        <taxon>Methylophaga</taxon>
    </lineage>
</organism>
<keyword evidence="1" id="KW-0812">Transmembrane</keyword>
<keyword evidence="5" id="KW-1185">Reference proteome</keyword>
<dbReference type="Gene3D" id="2.60.120.1440">
    <property type="match status" value="1"/>
</dbReference>
<accession>A0ABQ5TV83</accession>
<proteinExistence type="predicted"/>
<feature type="domain" description="FecR N-terminal" evidence="3">
    <location>
        <begin position="15"/>
        <end position="55"/>
    </location>
</feature>
<reference evidence="4" key="2">
    <citation type="submission" date="2023-01" db="EMBL/GenBank/DDBJ databases">
        <title>Draft genome sequence of Methylophaga thalassica strain NBRC 102424.</title>
        <authorList>
            <person name="Sun Q."/>
            <person name="Mori K."/>
        </authorList>
    </citation>
    <scope>NUCLEOTIDE SEQUENCE</scope>
    <source>
        <strain evidence="4">NBRC 102424</strain>
    </source>
</reference>
<dbReference type="Proteomes" id="UP001161423">
    <property type="component" value="Unassembled WGS sequence"/>
</dbReference>
<dbReference type="PIRSF" id="PIRSF018266">
    <property type="entry name" value="FecR"/>
    <property type="match status" value="1"/>
</dbReference>
<protein>
    <submittedName>
        <fullName evidence="4">Anti-sigma factor FoxR</fullName>
    </submittedName>
</protein>
<evidence type="ECO:0000259" key="3">
    <source>
        <dbReference type="Pfam" id="PF16220"/>
    </source>
</evidence>
<evidence type="ECO:0000313" key="4">
    <source>
        <dbReference type="EMBL" id="GLP99484.1"/>
    </source>
</evidence>
<feature type="transmembrane region" description="Helical" evidence="1">
    <location>
        <begin position="89"/>
        <end position="110"/>
    </location>
</feature>
<gene>
    <name evidence="4" type="primary">foxR_1</name>
    <name evidence="4" type="ORF">GCM10007891_13380</name>
</gene>
<dbReference type="EMBL" id="BSND01000004">
    <property type="protein sequence ID" value="GLP99484.1"/>
    <property type="molecule type" value="Genomic_DNA"/>
</dbReference>